<protein>
    <submittedName>
        <fullName evidence="2">Uncharacterized protein</fullName>
    </submittedName>
</protein>
<proteinExistence type="predicted"/>
<reference evidence="2 3" key="1">
    <citation type="journal article" date="2013" name="PLoS ONE">
        <title>Bacterial endosymbiosis in a chordate host: long-term co-evolution and conservation of secondary metabolism.</title>
        <authorList>
            <person name="Kwan J.C."/>
            <person name="Schmidt E.W."/>
        </authorList>
    </citation>
    <scope>NUCLEOTIDE SEQUENCE [LARGE SCALE GENOMIC DNA]</scope>
    <source>
        <strain evidence="3">L6</strain>
    </source>
</reference>
<sequence length="41" mass="4628">MILTVITIVLAVIFAGFLLINYSGTGEIFIFLLLYDFVIME</sequence>
<evidence type="ECO:0000256" key="1">
    <source>
        <dbReference type="SAM" id="Phobius"/>
    </source>
</evidence>
<comment type="caution">
    <text evidence="2">The sequence shown here is derived from an EMBL/GenBank/DDBJ whole genome shotgun (WGS) entry which is preliminary data.</text>
</comment>
<keyword evidence="3" id="KW-1185">Reference proteome</keyword>
<evidence type="ECO:0000313" key="2">
    <source>
        <dbReference type="EMBL" id="ETO91775.1"/>
    </source>
</evidence>
<keyword evidence="1" id="KW-0472">Membrane</keyword>
<dbReference type="EMBL" id="AXCJ01000001">
    <property type="protein sequence ID" value="ETO91775.1"/>
    <property type="molecule type" value="Genomic_DNA"/>
</dbReference>
<evidence type="ECO:0000313" key="3">
    <source>
        <dbReference type="Proteomes" id="UP000018951"/>
    </source>
</evidence>
<gene>
    <name evidence="2" type="ORF">P857_950</name>
</gene>
<dbReference type="STRING" id="1401685.P857_950"/>
<name>W2V109_9RICK</name>
<accession>W2V109</accession>
<dbReference type="Proteomes" id="UP000018951">
    <property type="component" value="Unassembled WGS sequence"/>
</dbReference>
<keyword evidence="1" id="KW-1133">Transmembrane helix</keyword>
<feature type="transmembrane region" description="Helical" evidence="1">
    <location>
        <begin position="6"/>
        <end position="35"/>
    </location>
</feature>
<keyword evidence="1" id="KW-0812">Transmembrane</keyword>
<dbReference type="AlphaFoldDB" id="W2V109"/>
<organism evidence="2 3">
    <name type="scientific">Candidatus Xenolissoclinum pacificiensis L6</name>
    <dbReference type="NCBI Taxonomy" id="1401685"/>
    <lineage>
        <taxon>Bacteria</taxon>
        <taxon>Pseudomonadati</taxon>
        <taxon>Pseudomonadota</taxon>
        <taxon>Alphaproteobacteria</taxon>
        <taxon>Rickettsiales</taxon>
        <taxon>Anaplasmataceae</taxon>
        <taxon>Candidatus Xenolissoclinum</taxon>
    </lineage>
</organism>